<evidence type="ECO:0000313" key="2">
    <source>
        <dbReference type="EMBL" id="TNC29397.1"/>
    </source>
</evidence>
<evidence type="ECO:0000313" key="3">
    <source>
        <dbReference type="EMBL" id="TNC37135.1"/>
    </source>
</evidence>
<dbReference type="SUPFAM" id="SSF109854">
    <property type="entry name" value="DinB/YfiT-like putative metalloenzymes"/>
    <property type="match status" value="1"/>
</dbReference>
<dbReference type="AlphaFoldDB" id="A0A5C4M7H6"/>
<dbReference type="Gene3D" id="1.20.120.450">
    <property type="entry name" value="dinb family like domain"/>
    <property type="match status" value="1"/>
</dbReference>
<dbReference type="Pfam" id="PF11716">
    <property type="entry name" value="MDMPI_N"/>
    <property type="match status" value="1"/>
</dbReference>
<dbReference type="RefSeq" id="WP_139106843.1">
    <property type="nucleotide sequence ID" value="NZ_VDFR01000129.1"/>
</dbReference>
<organism evidence="2 4">
    <name type="scientific">Mumia zhuanghuii</name>
    <dbReference type="NCBI Taxonomy" id="2585211"/>
    <lineage>
        <taxon>Bacteria</taxon>
        <taxon>Bacillati</taxon>
        <taxon>Actinomycetota</taxon>
        <taxon>Actinomycetes</taxon>
        <taxon>Propionibacteriales</taxon>
        <taxon>Nocardioidaceae</taxon>
        <taxon>Mumia</taxon>
    </lineage>
</organism>
<name>A0A5C4M7H6_9ACTN</name>
<evidence type="ECO:0000313" key="4">
    <source>
        <dbReference type="Proteomes" id="UP000306740"/>
    </source>
</evidence>
<dbReference type="InterPro" id="IPR034660">
    <property type="entry name" value="DinB/YfiT-like"/>
</dbReference>
<feature type="domain" description="Mycothiol-dependent maleylpyruvate isomerase metal-binding" evidence="1">
    <location>
        <begin position="18"/>
        <end position="160"/>
    </location>
</feature>
<dbReference type="EMBL" id="VDFR01000129">
    <property type="protein sequence ID" value="TNC37135.1"/>
    <property type="molecule type" value="Genomic_DNA"/>
</dbReference>
<dbReference type="EMBL" id="VDFR01000230">
    <property type="protein sequence ID" value="TNC29397.1"/>
    <property type="molecule type" value="Genomic_DNA"/>
</dbReference>
<dbReference type="Proteomes" id="UP000306740">
    <property type="component" value="Unassembled WGS sequence"/>
</dbReference>
<accession>A0A5C4M7H6</accession>
<sequence length="220" mass="23665">MTLTVPLGDGRAACLDTIDSFVRAVDALSEYELLDASRCHGWSRLDVLVHVIGGWHEMLGGLVSSVDAEPTVDAASYWSTFVVEYATDDPVPELMSQRRRSMAYARPASATAQLRDVAAALRRGVLALGESPRAWQGHIFAPGDYLAVWAVEVVVHHLDLLSDEPPPPSALALARATVEALVDEPLPPSWTDSDVALIGTGRQPAPAWPGSATVRFPVFD</sequence>
<dbReference type="GO" id="GO:0046872">
    <property type="term" value="F:metal ion binding"/>
    <property type="evidence" value="ECO:0007669"/>
    <property type="project" value="InterPro"/>
</dbReference>
<proteinExistence type="predicted"/>
<gene>
    <name evidence="3" type="ORF">FHE65_25515</name>
    <name evidence="2" type="ORF">FHE65_33615</name>
</gene>
<reference evidence="2 4" key="1">
    <citation type="submission" date="2019-05" db="EMBL/GenBank/DDBJ databases">
        <title>Mumia sp. nov., isolated from the intestinal contents of plateau pika (Ochotona curzoniae) in the Qinghai-Tibet plateau of China.</title>
        <authorList>
            <person name="Tian Z."/>
        </authorList>
    </citation>
    <scope>NUCLEOTIDE SEQUENCE [LARGE SCALE GENOMIC DNA]</scope>
    <source>
        <strain evidence="4">527</strain>
        <strain evidence="2">Z527</strain>
    </source>
</reference>
<dbReference type="InterPro" id="IPR024344">
    <property type="entry name" value="MDMPI_metal-binding"/>
</dbReference>
<protein>
    <recommendedName>
        <fullName evidence="1">Mycothiol-dependent maleylpyruvate isomerase metal-binding domain-containing protein</fullName>
    </recommendedName>
</protein>
<evidence type="ECO:0000259" key="1">
    <source>
        <dbReference type="Pfam" id="PF11716"/>
    </source>
</evidence>
<dbReference type="OrthoDB" id="3781681at2"/>
<comment type="caution">
    <text evidence="2">The sequence shown here is derived from an EMBL/GenBank/DDBJ whole genome shotgun (WGS) entry which is preliminary data.</text>
</comment>